<dbReference type="InterPro" id="IPR058163">
    <property type="entry name" value="LysR-type_TF_proteobact-type"/>
</dbReference>
<reference evidence="6" key="1">
    <citation type="submission" date="2016-01" db="EMBL/GenBank/DDBJ databases">
        <authorList>
            <person name="Peeters C."/>
        </authorList>
    </citation>
    <scope>NUCLEOTIDE SEQUENCE</scope>
    <source>
        <strain evidence="6">LMG 29320</strain>
    </source>
</reference>
<evidence type="ECO:0000259" key="5">
    <source>
        <dbReference type="PROSITE" id="PS50931"/>
    </source>
</evidence>
<dbReference type="GO" id="GO:0003700">
    <property type="term" value="F:DNA-binding transcription factor activity"/>
    <property type="evidence" value="ECO:0007669"/>
    <property type="project" value="InterPro"/>
</dbReference>
<sequence length="317" mass="35358">MTHQRQFKLAAMNQLESMRIFVKVAECLNFGIAAKQLGISNSAVTRGVGALEHHLRLRLINRTTRSVSLTQAGQSYFESCAEVLSQVKQIEEKVRAEAESAAGRVKIAVSALFAATDLPRLLTEFRKKHPLIAFDVTIYEQQAQISPEDFELSFMVERKLRDSSLVCRTLGRTQDVIVAAPCYLKPRALLLSPRDLPNYDILLDSESLMRYWTFNDKDGVHRVALVPTLTARNTCAVVRSAVAGLGVARLPRMLIESELESGKLLPLLEDFDLDGKDRTITMLYAGQRYATQAIRSLVDFAIERQADMSFVARGAPA</sequence>
<dbReference type="SUPFAM" id="SSF46785">
    <property type="entry name" value="Winged helix' DNA-binding domain"/>
    <property type="match status" value="1"/>
</dbReference>
<dbReference type="InterPro" id="IPR036390">
    <property type="entry name" value="WH_DNA-bd_sf"/>
</dbReference>
<proteinExistence type="inferred from homology"/>
<dbReference type="SUPFAM" id="SSF53850">
    <property type="entry name" value="Periplasmic binding protein-like II"/>
    <property type="match status" value="1"/>
</dbReference>
<organism evidence="6 7">
    <name type="scientific">Caballeronia fortuita</name>
    <dbReference type="NCBI Taxonomy" id="1777138"/>
    <lineage>
        <taxon>Bacteria</taxon>
        <taxon>Pseudomonadati</taxon>
        <taxon>Pseudomonadota</taxon>
        <taxon>Betaproteobacteria</taxon>
        <taxon>Burkholderiales</taxon>
        <taxon>Burkholderiaceae</taxon>
        <taxon>Caballeronia</taxon>
    </lineage>
</organism>
<dbReference type="Pfam" id="PF03466">
    <property type="entry name" value="LysR_substrate"/>
    <property type="match status" value="1"/>
</dbReference>
<dbReference type="Gene3D" id="1.10.10.10">
    <property type="entry name" value="Winged helix-like DNA-binding domain superfamily/Winged helix DNA-binding domain"/>
    <property type="match status" value="1"/>
</dbReference>
<dbReference type="Gene3D" id="3.40.190.290">
    <property type="match status" value="1"/>
</dbReference>
<dbReference type="PANTHER" id="PTHR30537:SF5">
    <property type="entry name" value="HTH-TYPE TRANSCRIPTIONAL ACTIVATOR TTDR-RELATED"/>
    <property type="match status" value="1"/>
</dbReference>
<evidence type="ECO:0000313" key="6">
    <source>
        <dbReference type="EMBL" id="SAK57433.1"/>
    </source>
</evidence>
<accession>A0A158AI19</accession>
<evidence type="ECO:0000256" key="4">
    <source>
        <dbReference type="ARBA" id="ARBA00023163"/>
    </source>
</evidence>
<protein>
    <submittedName>
        <fullName evidence="6">LysR family transcriptional regulator</fullName>
    </submittedName>
</protein>
<comment type="similarity">
    <text evidence="1">Belongs to the LysR transcriptional regulatory family.</text>
</comment>
<evidence type="ECO:0000256" key="1">
    <source>
        <dbReference type="ARBA" id="ARBA00009437"/>
    </source>
</evidence>
<dbReference type="InterPro" id="IPR036388">
    <property type="entry name" value="WH-like_DNA-bd_sf"/>
</dbReference>
<keyword evidence="4" id="KW-0804">Transcription</keyword>
<dbReference type="EMBL" id="FCNX02000003">
    <property type="protein sequence ID" value="SAK57433.1"/>
    <property type="molecule type" value="Genomic_DNA"/>
</dbReference>
<dbReference type="InterPro" id="IPR000847">
    <property type="entry name" value="LysR_HTH_N"/>
</dbReference>
<dbReference type="AlphaFoldDB" id="A0A158AI19"/>
<keyword evidence="7" id="KW-1185">Reference proteome</keyword>
<dbReference type="STRING" id="1777138.AWB77_01823"/>
<name>A0A158AI19_9BURK</name>
<dbReference type="PROSITE" id="PS50931">
    <property type="entry name" value="HTH_LYSR"/>
    <property type="match status" value="1"/>
</dbReference>
<dbReference type="Proteomes" id="UP000054903">
    <property type="component" value="Unassembled WGS sequence"/>
</dbReference>
<dbReference type="InterPro" id="IPR005119">
    <property type="entry name" value="LysR_subst-bd"/>
</dbReference>
<dbReference type="Pfam" id="PF00126">
    <property type="entry name" value="HTH_1"/>
    <property type="match status" value="1"/>
</dbReference>
<dbReference type="CDD" id="cd08422">
    <property type="entry name" value="PBP2_CrgA_like"/>
    <property type="match status" value="1"/>
</dbReference>
<dbReference type="GO" id="GO:0006351">
    <property type="term" value="P:DNA-templated transcription"/>
    <property type="evidence" value="ECO:0007669"/>
    <property type="project" value="TreeGrafter"/>
</dbReference>
<dbReference type="PANTHER" id="PTHR30537">
    <property type="entry name" value="HTH-TYPE TRANSCRIPTIONAL REGULATOR"/>
    <property type="match status" value="1"/>
</dbReference>
<keyword evidence="2" id="KW-0805">Transcription regulation</keyword>
<dbReference type="GO" id="GO:0043565">
    <property type="term" value="F:sequence-specific DNA binding"/>
    <property type="evidence" value="ECO:0007669"/>
    <property type="project" value="TreeGrafter"/>
</dbReference>
<feature type="domain" description="HTH lysR-type" evidence="5">
    <location>
        <begin position="13"/>
        <end position="70"/>
    </location>
</feature>
<evidence type="ECO:0000313" key="7">
    <source>
        <dbReference type="Proteomes" id="UP000054903"/>
    </source>
</evidence>
<comment type="caution">
    <text evidence="6">The sequence shown here is derived from an EMBL/GenBank/DDBJ whole genome shotgun (WGS) entry which is preliminary data.</text>
</comment>
<evidence type="ECO:0000256" key="2">
    <source>
        <dbReference type="ARBA" id="ARBA00023015"/>
    </source>
</evidence>
<dbReference type="FunFam" id="1.10.10.10:FF:000001">
    <property type="entry name" value="LysR family transcriptional regulator"/>
    <property type="match status" value="1"/>
</dbReference>
<evidence type="ECO:0000256" key="3">
    <source>
        <dbReference type="ARBA" id="ARBA00023125"/>
    </source>
</evidence>
<keyword evidence="3" id="KW-0238">DNA-binding</keyword>
<gene>
    <name evidence="6" type="ORF">AWB77_01823</name>
</gene>
<dbReference type="OrthoDB" id="9080054at2"/>